<feature type="region of interest" description="Disordered" evidence="7">
    <location>
        <begin position="171"/>
        <end position="194"/>
    </location>
</feature>
<evidence type="ECO:0000256" key="4">
    <source>
        <dbReference type="ARBA" id="ARBA00023163"/>
    </source>
</evidence>
<dbReference type="InterPro" id="IPR001138">
    <property type="entry name" value="Zn2Cys6_DnaBD"/>
</dbReference>
<dbReference type="InterPro" id="IPR036864">
    <property type="entry name" value="Zn2-C6_fun-type_DNA-bd_sf"/>
</dbReference>
<dbReference type="Pfam" id="PF00172">
    <property type="entry name" value="Zn_clus"/>
    <property type="match status" value="1"/>
</dbReference>
<dbReference type="GO" id="GO:0005634">
    <property type="term" value="C:nucleus"/>
    <property type="evidence" value="ECO:0007669"/>
    <property type="project" value="UniProtKB-SubCell"/>
</dbReference>
<feature type="domain" description="Zn(2)-C6 fungal-type" evidence="8">
    <location>
        <begin position="153"/>
        <end position="178"/>
    </location>
</feature>
<evidence type="ECO:0000256" key="3">
    <source>
        <dbReference type="ARBA" id="ARBA00023015"/>
    </source>
</evidence>
<evidence type="ECO:0000256" key="1">
    <source>
        <dbReference type="ARBA" id="ARBA00004123"/>
    </source>
</evidence>
<dbReference type="GeneID" id="63806247"/>
<dbReference type="SMART" id="SM00066">
    <property type="entry name" value="GAL4"/>
    <property type="match status" value="1"/>
</dbReference>
<feature type="compositionally biased region" description="Basic and acidic residues" evidence="7">
    <location>
        <begin position="229"/>
        <end position="238"/>
    </location>
</feature>
<keyword evidence="4" id="KW-0804">Transcription</keyword>
<sequence>MDKARVSDDKNKQIFADIHTPTPLNGFSVQADRAASHEVNLGYNTGSHAVHLGDRRNPVFPYTPGPSQPLYAAHSGAVRVELEFAASNYRHHPYTVELLPGNDFAYLYQPRPIPPIPLGSSPPSGLHQGITPIHSAFPLQANTGDPYQHGVQACDWCHKKRIKCDGGRPCNNCTKRDVRSKPQQSTTRVTTYGKSTKMPSAADISNLLVDDEAVRASSLYASGRRRSSEHKSVSEADTTRYSPLSEDDPNTDSFVKPPVGSLLQEFYSDKVDTETRDAVLAYFDYFYPNMAIFHPSTFLRRVVAKDVDPLLIEALKCMVAPFIAVRNGSSIDTDSLAGELKAKILFSLEKPTTDIVLTLIFLAATEVVVSRTDTYAVLMSAIIGMLMRLGYHEIDLYKDTKPKTWGRMGRGRDKAAHILDRFPARLVHVADQRPADDDTRVLDICQVALTDGKLSVSEELAAIQRGSSEKSPLHELSPEREVPGAVDTGAVSHSFALLCEFNTLDSRICRFLGDAKAARFDQDDIELQSRPFPSVDFLEPVAGSGELVYSVKRKTKLVSEYPLFRQFDAQLRDLHERVKPPKHLAEFSYDEDSVQRFGSQDTTVILHSNNRASFFTEFEQPHEGQADPSAAALKQVMATMFGKVWSQGLLATDIEPESWDICSIRIEKMIRRCKAALRDADDSEMSLNQWQQELDRSIQNVKSMWDALLRLSEAWNLDGVTQVLKMMDTDDAINAADQLSSLSL</sequence>
<dbReference type="Proteomes" id="UP000193922">
    <property type="component" value="Unassembled WGS sequence"/>
</dbReference>
<dbReference type="SUPFAM" id="SSF57701">
    <property type="entry name" value="Zn2/Cys6 DNA-binding domain"/>
    <property type="match status" value="1"/>
</dbReference>
<keyword evidence="6" id="KW-0175">Coiled coil</keyword>
<comment type="subcellular location">
    <subcellularLocation>
        <location evidence="1">Nucleus</location>
    </subcellularLocation>
</comment>
<dbReference type="CDD" id="cd12148">
    <property type="entry name" value="fungal_TF_MHR"/>
    <property type="match status" value="1"/>
</dbReference>
<dbReference type="InterPro" id="IPR050815">
    <property type="entry name" value="TF_fung"/>
</dbReference>
<dbReference type="OrthoDB" id="2123952at2759"/>
<dbReference type="RefSeq" id="XP_040747337.1">
    <property type="nucleotide sequence ID" value="XM_040889599.1"/>
</dbReference>
<evidence type="ECO:0000313" key="9">
    <source>
        <dbReference type="EMBL" id="ORX74126.1"/>
    </source>
</evidence>
<name>A0A1Y1WLS1_9FUNG</name>
<dbReference type="GO" id="GO:0008270">
    <property type="term" value="F:zinc ion binding"/>
    <property type="evidence" value="ECO:0007669"/>
    <property type="project" value="InterPro"/>
</dbReference>
<evidence type="ECO:0000256" key="6">
    <source>
        <dbReference type="SAM" id="Coils"/>
    </source>
</evidence>
<evidence type="ECO:0000313" key="10">
    <source>
        <dbReference type="Proteomes" id="UP000193922"/>
    </source>
</evidence>
<dbReference type="GO" id="GO:0000981">
    <property type="term" value="F:DNA-binding transcription factor activity, RNA polymerase II-specific"/>
    <property type="evidence" value="ECO:0007669"/>
    <property type="project" value="InterPro"/>
</dbReference>
<proteinExistence type="predicted"/>
<dbReference type="EMBL" id="MCFD01000001">
    <property type="protein sequence ID" value="ORX74126.1"/>
    <property type="molecule type" value="Genomic_DNA"/>
</dbReference>
<keyword evidence="2" id="KW-0479">Metal-binding</keyword>
<dbReference type="AlphaFoldDB" id="A0A1Y1WLS1"/>
<keyword evidence="3" id="KW-0805">Transcription regulation</keyword>
<gene>
    <name evidence="9" type="ORF">DL89DRAFT_280606</name>
</gene>
<dbReference type="CDD" id="cd00067">
    <property type="entry name" value="GAL4"/>
    <property type="match status" value="1"/>
</dbReference>
<protein>
    <recommendedName>
        <fullName evidence="8">Zn(2)-C6 fungal-type domain-containing protein</fullName>
    </recommendedName>
</protein>
<evidence type="ECO:0000256" key="2">
    <source>
        <dbReference type="ARBA" id="ARBA00022723"/>
    </source>
</evidence>
<dbReference type="PANTHER" id="PTHR47338">
    <property type="entry name" value="ZN(II)2CYS6 TRANSCRIPTION FACTOR (EUROFUNG)-RELATED"/>
    <property type="match status" value="1"/>
</dbReference>
<feature type="compositionally biased region" description="Polar residues" evidence="7">
    <location>
        <begin position="181"/>
        <end position="194"/>
    </location>
</feature>
<evidence type="ECO:0000256" key="5">
    <source>
        <dbReference type="ARBA" id="ARBA00023242"/>
    </source>
</evidence>
<dbReference type="PROSITE" id="PS50048">
    <property type="entry name" value="ZN2_CY6_FUNGAL_2"/>
    <property type="match status" value="1"/>
</dbReference>
<evidence type="ECO:0000256" key="7">
    <source>
        <dbReference type="SAM" id="MobiDB-lite"/>
    </source>
</evidence>
<dbReference type="Gene3D" id="4.10.240.10">
    <property type="entry name" value="Zn(2)-C6 fungal-type DNA-binding domain"/>
    <property type="match status" value="1"/>
</dbReference>
<keyword evidence="10" id="KW-1185">Reference proteome</keyword>
<feature type="region of interest" description="Disordered" evidence="7">
    <location>
        <begin position="224"/>
        <end position="256"/>
    </location>
</feature>
<accession>A0A1Y1WLS1</accession>
<feature type="coiled-coil region" evidence="6">
    <location>
        <begin position="673"/>
        <end position="700"/>
    </location>
</feature>
<dbReference type="PANTHER" id="PTHR47338:SF5">
    <property type="entry name" value="ZN(II)2CYS6 TRANSCRIPTION FACTOR (EUROFUNG)"/>
    <property type="match status" value="1"/>
</dbReference>
<organism evidence="9 10">
    <name type="scientific">Linderina pennispora</name>
    <dbReference type="NCBI Taxonomy" id="61395"/>
    <lineage>
        <taxon>Eukaryota</taxon>
        <taxon>Fungi</taxon>
        <taxon>Fungi incertae sedis</taxon>
        <taxon>Zoopagomycota</taxon>
        <taxon>Kickxellomycotina</taxon>
        <taxon>Kickxellomycetes</taxon>
        <taxon>Kickxellales</taxon>
        <taxon>Kickxellaceae</taxon>
        <taxon>Linderina</taxon>
    </lineage>
</organism>
<evidence type="ECO:0000259" key="8">
    <source>
        <dbReference type="PROSITE" id="PS50048"/>
    </source>
</evidence>
<reference evidence="9 10" key="1">
    <citation type="submission" date="2016-07" db="EMBL/GenBank/DDBJ databases">
        <title>Pervasive Adenine N6-methylation of Active Genes in Fungi.</title>
        <authorList>
            <consortium name="DOE Joint Genome Institute"/>
            <person name="Mondo S.J."/>
            <person name="Dannebaum R.O."/>
            <person name="Kuo R.C."/>
            <person name="Labutti K."/>
            <person name="Haridas S."/>
            <person name="Kuo A."/>
            <person name="Salamov A."/>
            <person name="Ahrendt S.R."/>
            <person name="Lipzen A."/>
            <person name="Sullivan W."/>
            <person name="Andreopoulos W.B."/>
            <person name="Clum A."/>
            <person name="Lindquist E."/>
            <person name="Daum C."/>
            <person name="Ramamoorthy G.K."/>
            <person name="Gryganskyi A."/>
            <person name="Culley D."/>
            <person name="Magnuson J.K."/>
            <person name="James T.Y."/>
            <person name="O'Malley M.A."/>
            <person name="Stajich J.E."/>
            <person name="Spatafora J.W."/>
            <person name="Visel A."/>
            <person name="Grigoriev I.V."/>
        </authorList>
    </citation>
    <scope>NUCLEOTIDE SEQUENCE [LARGE SCALE GENOMIC DNA]</scope>
    <source>
        <strain evidence="9 10">ATCC 12442</strain>
    </source>
</reference>
<keyword evidence="5" id="KW-0539">Nucleus</keyword>
<comment type="caution">
    <text evidence="9">The sequence shown here is derived from an EMBL/GenBank/DDBJ whole genome shotgun (WGS) entry which is preliminary data.</text>
</comment>